<dbReference type="Gene3D" id="2.60.210.10">
    <property type="entry name" value="Apoptosis, Tumor Necrosis Factor Receptor Associated Protein 2, Chain A"/>
    <property type="match status" value="1"/>
</dbReference>
<reference evidence="9" key="1">
    <citation type="submission" date="2021-02" db="EMBL/GenBank/DDBJ databases">
        <authorList>
            <person name="Nowell W R."/>
        </authorList>
    </citation>
    <scope>NUCLEOTIDE SEQUENCE</scope>
</reference>
<evidence type="ECO:0000256" key="4">
    <source>
        <dbReference type="ARBA" id="ARBA00023054"/>
    </source>
</evidence>
<feature type="coiled-coil region" evidence="5">
    <location>
        <begin position="69"/>
        <end position="152"/>
    </location>
</feature>
<dbReference type="PANTHER" id="PTHR10131">
    <property type="entry name" value="TNF RECEPTOR ASSOCIATED FACTOR"/>
    <property type="match status" value="1"/>
</dbReference>
<organism evidence="9 12">
    <name type="scientific">Didymodactylos carnosus</name>
    <dbReference type="NCBI Taxonomy" id="1234261"/>
    <lineage>
        <taxon>Eukaryota</taxon>
        <taxon>Metazoa</taxon>
        <taxon>Spiralia</taxon>
        <taxon>Gnathifera</taxon>
        <taxon>Rotifera</taxon>
        <taxon>Eurotatoria</taxon>
        <taxon>Bdelloidea</taxon>
        <taxon>Philodinida</taxon>
        <taxon>Philodinidae</taxon>
        <taxon>Didymodactylos</taxon>
    </lineage>
</organism>
<evidence type="ECO:0000256" key="1">
    <source>
        <dbReference type="ARBA" id="ARBA00022499"/>
    </source>
</evidence>
<feature type="domain" description="MATH" evidence="7">
    <location>
        <begin position="155"/>
        <end position="302"/>
    </location>
</feature>
<dbReference type="PANTHER" id="PTHR10131:SF138">
    <property type="entry name" value="RE66324P"/>
    <property type="match status" value="1"/>
</dbReference>
<evidence type="ECO:0000256" key="3">
    <source>
        <dbReference type="ARBA" id="ARBA00022843"/>
    </source>
</evidence>
<dbReference type="AlphaFoldDB" id="A0A814SBV9"/>
<evidence type="ECO:0000313" key="12">
    <source>
        <dbReference type="Proteomes" id="UP000663829"/>
    </source>
</evidence>
<feature type="compositionally biased region" description="Polar residues" evidence="6">
    <location>
        <begin position="397"/>
        <end position="408"/>
    </location>
</feature>
<gene>
    <name evidence="9" type="ORF">GPM918_LOCUS20933</name>
    <name evidence="8" type="ORF">OVA965_LOCUS16614</name>
    <name evidence="11" type="ORF">SRO942_LOCUS20930</name>
    <name evidence="10" type="ORF">TMI583_LOCUS16623</name>
</gene>
<accession>A0A814SBV9</accession>
<keyword evidence="1" id="KW-1017">Isopeptide bond</keyword>
<dbReference type="PROSITE" id="PS50144">
    <property type="entry name" value="MATH"/>
    <property type="match status" value="1"/>
</dbReference>
<dbReference type="Proteomes" id="UP000677228">
    <property type="component" value="Unassembled WGS sequence"/>
</dbReference>
<keyword evidence="3" id="KW-0832">Ubl conjugation</keyword>
<protein>
    <recommendedName>
        <fullName evidence="7">MATH domain-containing protein</fullName>
    </recommendedName>
</protein>
<proteinExistence type="predicted"/>
<feature type="region of interest" description="Disordered" evidence="6">
    <location>
        <begin position="397"/>
        <end position="436"/>
    </location>
</feature>
<dbReference type="GO" id="GO:0005164">
    <property type="term" value="F:tumor necrosis factor receptor binding"/>
    <property type="evidence" value="ECO:0007669"/>
    <property type="project" value="TreeGrafter"/>
</dbReference>
<keyword evidence="4 5" id="KW-0175">Coiled coil</keyword>
<dbReference type="InterPro" id="IPR008974">
    <property type="entry name" value="TRAF-like"/>
</dbReference>
<dbReference type="GO" id="GO:0043122">
    <property type="term" value="P:regulation of canonical NF-kappaB signal transduction"/>
    <property type="evidence" value="ECO:0007669"/>
    <property type="project" value="TreeGrafter"/>
</dbReference>
<evidence type="ECO:0000256" key="2">
    <source>
        <dbReference type="ARBA" id="ARBA00022703"/>
    </source>
</evidence>
<sequence length="436" mass="50072">MGVHYLSELHQTSLCSFLQRLVSFIYTLLYGNNQTTITSEISELSSLENVQHTDSTVPLACVSNCYSQLQEYYETLITLTKDIQKLSENSVRLSTESLRLQHLEQACQKVINQVKQSITECDSYIVGITQNYEVLQQEVSSMKQKLEDLQSISYDGILTWKIDNVSEKMADAQSERQTSIYSPPFYSSPTGYRMRIRLYLHGDGNARRTHMSLFFLIMRGEYDAILRWPFNFKVTFCLYDQSGQNRHIIDSFRPDTKSNSFQRPRSEMNIASGIPKFFPLPMILQDNNNYIKDDTMFIKCLVDFGDISKIILPYALSLNPALPHYVQRNLIHAETERRLQSQQQSTVPATNNNSQVFVNQINNDNTLMALDNINCQSLPLESKQNILVMDSDQITNSLQHQQNHTSTLLRKPSPPSKKKKMSSSSTDESKDDTMNE</sequence>
<evidence type="ECO:0000313" key="11">
    <source>
        <dbReference type="EMBL" id="CAF3909603.1"/>
    </source>
</evidence>
<keyword evidence="12" id="KW-1185">Reference proteome</keyword>
<dbReference type="OrthoDB" id="6499288at2759"/>
<evidence type="ECO:0000313" key="8">
    <source>
        <dbReference type="EMBL" id="CAF1043670.1"/>
    </source>
</evidence>
<dbReference type="CDD" id="cd00270">
    <property type="entry name" value="MATH_TRAF_C"/>
    <property type="match status" value="1"/>
</dbReference>
<evidence type="ECO:0000313" key="10">
    <source>
        <dbReference type="EMBL" id="CAF3811768.1"/>
    </source>
</evidence>
<dbReference type="SMART" id="SM00061">
    <property type="entry name" value="MATH"/>
    <property type="match status" value="1"/>
</dbReference>
<keyword evidence="2" id="KW-0053">Apoptosis</keyword>
<feature type="compositionally biased region" description="Basic and acidic residues" evidence="6">
    <location>
        <begin position="427"/>
        <end position="436"/>
    </location>
</feature>
<dbReference type="EMBL" id="CAJNOK010007756">
    <property type="protein sequence ID" value="CAF1043670.1"/>
    <property type="molecule type" value="Genomic_DNA"/>
</dbReference>
<dbReference type="SUPFAM" id="SSF49599">
    <property type="entry name" value="TRAF domain-like"/>
    <property type="match status" value="1"/>
</dbReference>
<dbReference type="FunFam" id="2.60.210.10:FF:000001">
    <property type="entry name" value="TNF receptor-associated factor"/>
    <property type="match status" value="1"/>
</dbReference>
<evidence type="ECO:0000256" key="5">
    <source>
        <dbReference type="SAM" id="Coils"/>
    </source>
</evidence>
<comment type="caution">
    <text evidence="9">The sequence shown here is derived from an EMBL/GenBank/DDBJ whole genome shotgun (WGS) entry which is preliminary data.</text>
</comment>
<dbReference type="EMBL" id="CAJOBC010006741">
    <property type="protein sequence ID" value="CAF3909603.1"/>
    <property type="molecule type" value="Genomic_DNA"/>
</dbReference>
<dbReference type="InterPro" id="IPR002083">
    <property type="entry name" value="MATH/TRAF_dom"/>
</dbReference>
<dbReference type="InterPro" id="IPR049342">
    <property type="entry name" value="TRAF1-6_MATH_dom"/>
</dbReference>
<evidence type="ECO:0000256" key="6">
    <source>
        <dbReference type="SAM" id="MobiDB-lite"/>
    </source>
</evidence>
<dbReference type="GO" id="GO:0006915">
    <property type="term" value="P:apoptotic process"/>
    <property type="evidence" value="ECO:0007669"/>
    <property type="project" value="UniProtKB-KW"/>
</dbReference>
<evidence type="ECO:0000259" key="7">
    <source>
        <dbReference type="PROSITE" id="PS50144"/>
    </source>
</evidence>
<dbReference type="EMBL" id="CAJOBA010007767">
    <property type="protein sequence ID" value="CAF3811768.1"/>
    <property type="molecule type" value="Genomic_DNA"/>
</dbReference>
<dbReference type="GO" id="GO:0009898">
    <property type="term" value="C:cytoplasmic side of plasma membrane"/>
    <property type="evidence" value="ECO:0007669"/>
    <property type="project" value="TreeGrafter"/>
</dbReference>
<dbReference type="Proteomes" id="UP000682733">
    <property type="component" value="Unassembled WGS sequence"/>
</dbReference>
<dbReference type="Proteomes" id="UP000663829">
    <property type="component" value="Unassembled WGS sequence"/>
</dbReference>
<evidence type="ECO:0000313" key="9">
    <source>
        <dbReference type="EMBL" id="CAF1146008.1"/>
    </source>
</evidence>
<dbReference type="Pfam" id="PF21355">
    <property type="entry name" value="TRAF-mep_MATH"/>
    <property type="match status" value="1"/>
</dbReference>
<dbReference type="Proteomes" id="UP000681722">
    <property type="component" value="Unassembled WGS sequence"/>
</dbReference>
<dbReference type="EMBL" id="CAJNOQ010006741">
    <property type="protein sequence ID" value="CAF1146008.1"/>
    <property type="molecule type" value="Genomic_DNA"/>
</dbReference>
<name>A0A814SBV9_9BILA</name>